<dbReference type="RefSeq" id="WP_189787047.1">
    <property type="nucleotide sequence ID" value="NZ_BNAT01000040.1"/>
</dbReference>
<sequence length="761" mass="78322">MGDTPEQGQGRVINGRYRLLRTLGVGGMGRVWLAYDEELACEVSMKEISLPDVPMDATEPVQRIARARSEARHAARLRGHPHVATVHDVVLHEGLPWIVMEYVPDAIDLQAVVRQRGPLSPEQVARIGLAVLDALTAGHRIGILHRDVKPANILLAADASGDPYARVLLTDYGIALQPESREPRLTATAGILGTPGYLAPERARGEPPTPAADMFSLGATLYAAVEGRGPFDRHGEYATLTALLGEEPTPPVRAGELAPVLHGLLIKDPVRRLSPEAVARGLERVADEGGAATPPGWGATPASAPEGFGPVAGTPGGHATAGPPQGYAAGAPPGYVAAAQAGNGGTPNTPHTPGAGYAPHTPGAPPTPNTPAGGPPTPGDPSPYGPWQQAQPRGPYDGYNPYGGGQSGSYGSVAGNQSGPYGGTVGNQSLPYSANPSTPYGGGGAAPPGSAGFPTITAGAPAPSGPKRKVPAAGIVAIVVAVLLVAGGGTWLTVNMIGDDNPPGPSPSESPEALASQPGSEYPYGKNAALRKPLEVGDCVKAVWTGTAFKSVPDLGVVDCDEDWPDGQVVAIETASDHEEARTSGAQRCANQADPMAEALPDADVYALVPTKAGFTTAKGGTACLVLGKHVPIGGEVGRLRDVGMNLWPTQMAIGDCWDYTTRDDEGYDAPLTDCAEAHTDQVVGSVQAPDSMTFQGALDEGGKLCTNRFESTWAPGADLIVSGWVTDKNEWEKGFNKVVCTVRNADASKTAGKISTPGSV</sequence>
<dbReference type="EMBL" id="BNAT01000040">
    <property type="protein sequence ID" value="GHE54238.1"/>
    <property type="molecule type" value="Genomic_DNA"/>
</dbReference>
<organism evidence="9 10">
    <name type="scientific">Streptomyces capitiformicae</name>
    <dbReference type="NCBI Taxonomy" id="2014920"/>
    <lineage>
        <taxon>Bacteria</taxon>
        <taxon>Bacillati</taxon>
        <taxon>Actinomycetota</taxon>
        <taxon>Actinomycetes</taxon>
        <taxon>Kitasatosporales</taxon>
        <taxon>Streptomycetaceae</taxon>
        <taxon>Streptomyces</taxon>
    </lineage>
</organism>
<keyword evidence="4" id="KW-0547">Nucleotide-binding</keyword>
<accession>A0A918ZI86</accession>
<dbReference type="EC" id="2.7.11.1" evidence="1"/>
<dbReference type="Gene3D" id="3.30.200.20">
    <property type="entry name" value="Phosphorylase Kinase, domain 1"/>
    <property type="match status" value="1"/>
</dbReference>
<dbReference type="PROSITE" id="PS00108">
    <property type="entry name" value="PROTEIN_KINASE_ST"/>
    <property type="match status" value="1"/>
</dbReference>
<evidence type="ECO:0000313" key="9">
    <source>
        <dbReference type="EMBL" id="GHE54238.1"/>
    </source>
</evidence>
<dbReference type="InterPro" id="IPR000719">
    <property type="entry name" value="Prot_kinase_dom"/>
</dbReference>
<dbReference type="SUPFAM" id="SSF56112">
    <property type="entry name" value="Protein kinase-like (PK-like)"/>
    <property type="match status" value="1"/>
</dbReference>
<dbReference type="Proteomes" id="UP000603227">
    <property type="component" value="Unassembled WGS sequence"/>
</dbReference>
<keyword evidence="10" id="KW-1185">Reference proteome</keyword>
<dbReference type="PANTHER" id="PTHR43289:SF6">
    <property type="entry name" value="SERINE_THREONINE-PROTEIN KINASE NEKL-3"/>
    <property type="match status" value="1"/>
</dbReference>
<dbReference type="SMART" id="SM00220">
    <property type="entry name" value="S_TKc"/>
    <property type="match status" value="1"/>
</dbReference>
<dbReference type="Pfam" id="PF00069">
    <property type="entry name" value="Pkinase"/>
    <property type="match status" value="1"/>
</dbReference>
<name>A0A918ZI86_9ACTN</name>
<feature type="compositionally biased region" description="Low complexity" evidence="7">
    <location>
        <begin position="352"/>
        <end position="361"/>
    </location>
</feature>
<reference evidence="9" key="2">
    <citation type="submission" date="2020-09" db="EMBL/GenBank/DDBJ databases">
        <authorList>
            <person name="Sun Q."/>
            <person name="Zhou Y."/>
        </authorList>
    </citation>
    <scope>NUCLEOTIDE SEQUENCE</scope>
    <source>
        <strain evidence="9">CGMCC 4.7403</strain>
    </source>
</reference>
<feature type="region of interest" description="Disordered" evidence="7">
    <location>
        <begin position="497"/>
        <end position="521"/>
    </location>
</feature>
<feature type="compositionally biased region" description="Polar residues" evidence="7">
    <location>
        <begin position="426"/>
        <end position="438"/>
    </location>
</feature>
<feature type="compositionally biased region" description="Low complexity" evidence="7">
    <location>
        <begin position="509"/>
        <end position="518"/>
    </location>
</feature>
<protein>
    <recommendedName>
        <fullName evidence="1">non-specific serine/threonine protein kinase</fullName>
        <ecNumber evidence="1">2.7.11.1</ecNumber>
    </recommendedName>
</protein>
<proteinExistence type="predicted"/>
<evidence type="ECO:0000256" key="7">
    <source>
        <dbReference type="SAM" id="MobiDB-lite"/>
    </source>
</evidence>
<dbReference type="CDD" id="cd14014">
    <property type="entry name" value="STKc_PknB_like"/>
    <property type="match status" value="1"/>
</dbReference>
<dbReference type="PROSITE" id="PS50011">
    <property type="entry name" value="PROTEIN_KINASE_DOM"/>
    <property type="match status" value="1"/>
</dbReference>
<keyword evidence="3" id="KW-0808">Transferase</keyword>
<dbReference type="AlphaFoldDB" id="A0A918ZI86"/>
<feature type="compositionally biased region" description="Low complexity" evidence="7">
    <location>
        <begin position="289"/>
        <end position="341"/>
    </location>
</feature>
<evidence type="ECO:0000259" key="8">
    <source>
        <dbReference type="PROSITE" id="PS50011"/>
    </source>
</evidence>
<dbReference type="InterPro" id="IPR011009">
    <property type="entry name" value="Kinase-like_dom_sf"/>
</dbReference>
<gene>
    <name evidence="9" type="ORF">GCM10017771_76640</name>
</gene>
<keyword evidence="2" id="KW-0723">Serine/threonine-protein kinase</keyword>
<evidence type="ECO:0000256" key="5">
    <source>
        <dbReference type="ARBA" id="ARBA00022777"/>
    </source>
</evidence>
<keyword evidence="5" id="KW-0418">Kinase</keyword>
<dbReference type="PANTHER" id="PTHR43289">
    <property type="entry name" value="MITOGEN-ACTIVATED PROTEIN KINASE KINASE KINASE 20-RELATED"/>
    <property type="match status" value="1"/>
</dbReference>
<evidence type="ECO:0000256" key="2">
    <source>
        <dbReference type="ARBA" id="ARBA00022527"/>
    </source>
</evidence>
<evidence type="ECO:0000256" key="6">
    <source>
        <dbReference type="ARBA" id="ARBA00022840"/>
    </source>
</evidence>
<dbReference type="Pfam" id="PF13845">
    <property type="entry name" value="Septum_form"/>
    <property type="match status" value="1"/>
</dbReference>
<dbReference type="Gene3D" id="1.10.510.10">
    <property type="entry name" value="Transferase(Phosphotransferase) domain 1"/>
    <property type="match status" value="1"/>
</dbReference>
<keyword evidence="6" id="KW-0067">ATP-binding</keyword>
<evidence type="ECO:0000256" key="4">
    <source>
        <dbReference type="ARBA" id="ARBA00022741"/>
    </source>
</evidence>
<dbReference type="GO" id="GO:0004674">
    <property type="term" value="F:protein serine/threonine kinase activity"/>
    <property type="evidence" value="ECO:0007669"/>
    <property type="project" value="UniProtKB-KW"/>
</dbReference>
<dbReference type="GO" id="GO:0005524">
    <property type="term" value="F:ATP binding"/>
    <property type="evidence" value="ECO:0007669"/>
    <property type="project" value="UniProtKB-KW"/>
</dbReference>
<evidence type="ECO:0000256" key="1">
    <source>
        <dbReference type="ARBA" id="ARBA00012513"/>
    </source>
</evidence>
<feature type="domain" description="Protein kinase" evidence="8">
    <location>
        <begin position="17"/>
        <end position="285"/>
    </location>
</feature>
<dbReference type="InterPro" id="IPR026004">
    <property type="entry name" value="Septum_form"/>
</dbReference>
<feature type="region of interest" description="Disordered" evidence="7">
    <location>
        <begin position="287"/>
        <end position="448"/>
    </location>
</feature>
<evidence type="ECO:0000256" key="3">
    <source>
        <dbReference type="ARBA" id="ARBA00022679"/>
    </source>
</evidence>
<reference evidence="9" key="1">
    <citation type="journal article" date="2014" name="Int. J. Syst. Evol. Microbiol.">
        <title>Complete genome sequence of Corynebacterium casei LMG S-19264T (=DSM 44701T), isolated from a smear-ripened cheese.</title>
        <authorList>
            <consortium name="US DOE Joint Genome Institute (JGI-PGF)"/>
            <person name="Walter F."/>
            <person name="Albersmeier A."/>
            <person name="Kalinowski J."/>
            <person name="Ruckert C."/>
        </authorList>
    </citation>
    <scope>NUCLEOTIDE SEQUENCE</scope>
    <source>
        <strain evidence="9">CGMCC 4.7403</strain>
    </source>
</reference>
<dbReference type="InterPro" id="IPR008271">
    <property type="entry name" value="Ser/Thr_kinase_AS"/>
</dbReference>
<comment type="caution">
    <text evidence="9">The sequence shown here is derived from an EMBL/GenBank/DDBJ whole genome shotgun (WGS) entry which is preliminary data.</text>
</comment>
<evidence type="ECO:0000313" key="10">
    <source>
        <dbReference type="Proteomes" id="UP000603227"/>
    </source>
</evidence>
<feature type="compositionally biased region" description="Pro residues" evidence="7">
    <location>
        <begin position="362"/>
        <end position="384"/>
    </location>
</feature>